<proteinExistence type="predicted"/>
<name>A0A8H3KR61_9GLOM</name>
<reference evidence="2" key="1">
    <citation type="submission" date="2019-10" db="EMBL/GenBank/DDBJ databases">
        <title>Conservation and host-specific expression of non-tandemly repeated heterogenous ribosome RNA gene in arbuscular mycorrhizal fungi.</title>
        <authorList>
            <person name="Maeda T."/>
            <person name="Kobayashi Y."/>
            <person name="Nakagawa T."/>
            <person name="Ezawa T."/>
            <person name="Yamaguchi K."/>
            <person name="Bino T."/>
            <person name="Nishimoto Y."/>
            <person name="Shigenobu S."/>
            <person name="Kawaguchi M."/>
        </authorList>
    </citation>
    <scope>NUCLEOTIDE SEQUENCE</scope>
    <source>
        <strain evidence="2">HR1</strain>
    </source>
</reference>
<dbReference type="EMBL" id="BLAL01000006">
    <property type="protein sequence ID" value="GES73329.1"/>
    <property type="molecule type" value="Genomic_DNA"/>
</dbReference>
<dbReference type="InterPro" id="IPR011009">
    <property type="entry name" value="Kinase-like_dom_sf"/>
</dbReference>
<dbReference type="GO" id="GO:0004672">
    <property type="term" value="F:protein kinase activity"/>
    <property type="evidence" value="ECO:0007669"/>
    <property type="project" value="InterPro"/>
</dbReference>
<dbReference type="SUPFAM" id="SSF56112">
    <property type="entry name" value="Protein kinase-like (PK-like)"/>
    <property type="match status" value="1"/>
</dbReference>
<evidence type="ECO:0000259" key="1">
    <source>
        <dbReference type="Pfam" id="PF07714"/>
    </source>
</evidence>
<gene>
    <name evidence="2" type="ORF">RCL2_000087000</name>
</gene>
<dbReference type="Proteomes" id="UP000615446">
    <property type="component" value="Unassembled WGS sequence"/>
</dbReference>
<keyword evidence="2" id="KW-0418">Kinase</keyword>
<sequence>MSVQRKQAYVKRILAFQKIGGIFNWTSEWIPYDRFTNPVYMAEGEFDKVYKTTWKDDYILHWMQRIHAKELVNQDLHFGNIACNESSPCVTDIGLCRPINYHELEDAKNNTYESHHISYLASEILRGQNYTKVSDICSFV</sequence>
<feature type="domain" description="Serine-threonine/tyrosine-protein kinase catalytic" evidence="1">
    <location>
        <begin position="63"/>
        <end position="139"/>
    </location>
</feature>
<evidence type="ECO:0000313" key="2">
    <source>
        <dbReference type="EMBL" id="GES73329.1"/>
    </source>
</evidence>
<dbReference type="OrthoDB" id="6718656at2759"/>
<accession>A0A8H3KR61</accession>
<dbReference type="AlphaFoldDB" id="A0A8H3KR61"/>
<keyword evidence="2" id="KW-0808">Transferase</keyword>
<protein>
    <submittedName>
        <fullName evidence="2">Kinase-like domain-containing protein</fullName>
    </submittedName>
</protein>
<dbReference type="Gene3D" id="1.10.510.10">
    <property type="entry name" value="Transferase(Phosphotransferase) domain 1"/>
    <property type="match status" value="1"/>
</dbReference>
<evidence type="ECO:0000313" key="3">
    <source>
        <dbReference type="Proteomes" id="UP000615446"/>
    </source>
</evidence>
<dbReference type="Pfam" id="PF07714">
    <property type="entry name" value="PK_Tyr_Ser-Thr"/>
    <property type="match status" value="1"/>
</dbReference>
<dbReference type="InterPro" id="IPR001245">
    <property type="entry name" value="Ser-Thr/Tyr_kinase_cat_dom"/>
</dbReference>
<comment type="caution">
    <text evidence="2">The sequence shown here is derived from an EMBL/GenBank/DDBJ whole genome shotgun (WGS) entry which is preliminary data.</text>
</comment>
<organism evidence="2 3">
    <name type="scientific">Rhizophagus clarus</name>
    <dbReference type="NCBI Taxonomy" id="94130"/>
    <lineage>
        <taxon>Eukaryota</taxon>
        <taxon>Fungi</taxon>
        <taxon>Fungi incertae sedis</taxon>
        <taxon>Mucoromycota</taxon>
        <taxon>Glomeromycotina</taxon>
        <taxon>Glomeromycetes</taxon>
        <taxon>Glomerales</taxon>
        <taxon>Glomeraceae</taxon>
        <taxon>Rhizophagus</taxon>
    </lineage>
</organism>